<comment type="caution">
    <text evidence="2">The sequence shown here is derived from an EMBL/GenBank/DDBJ whole genome shotgun (WGS) entry which is preliminary data.</text>
</comment>
<dbReference type="GO" id="GO:0016740">
    <property type="term" value="F:transferase activity"/>
    <property type="evidence" value="ECO:0007669"/>
    <property type="project" value="UniProtKB-KW"/>
</dbReference>
<gene>
    <name evidence="2" type="ORF">F0145_24800</name>
</gene>
<dbReference type="RefSeq" id="WP_150093170.1">
    <property type="nucleotide sequence ID" value="NZ_VWSF01000034.1"/>
</dbReference>
<name>A0A5M6D0X5_9BACT</name>
<dbReference type="InterPro" id="IPR038740">
    <property type="entry name" value="BioF2-like_GNAT_dom"/>
</dbReference>
<keyword evidence="3" id="KW-1185">Reference proteome</keyword>
<evidence type="ECO:0000259" key="1">
    <source>
        <dbReference type="Pfam" id="PF13480"/>
    </source>
</evidence>
<evidence type="ECO:0000313" key="3">
    <source>
        <dbReference type="Proteomes" id="UP000323426"/>
    </source>
</evidence>
<keyword evidence="2" id="KW-0808">Transferase</keyword>
<feature type="domain" description="BioF2-like acetyltransferase" evidence="1">
    <location>
        <begin position="179"/>
        <end position="283"/>
    </location>
</feature>
<dbReference type="SUPFAM" id="SSF55729">
    <property type="entry name" value="Acyl-CoA N-acyltransferases (Nat)"/>
    <property type="match status" value="1"/>
</dbReference>
<accession>A0A5M6D0X5</accession>
<dbReference type="Proteomes" id="UP000323426">
    <property type="component" value="Unassembled WGS sequence"/>
</dbReference>
<dbReference type="AlphaFoldDB" id="A0A5M6D0X5"/>
<sequence>MPASQEKVIQVVRYSPTYRDLWNQFNHQAINGLFLFDRNYLEYHQQRFQDHSLLFFQEEKLIGIFPMNENAGVAFSHQGLTFGGLLIGPRLKIHGYLAAFEALLNYLRQLKFTKLIYKAIPFIFQQQLALEDHYAFFRYGFVLKNRSLSSCIDLSQPVPYTKGRKWSLAKALQANLTVTESEDYVAFMQLVGQILETKYAVQPTHTTEEIIYLAGKFPQNIKLLAVYQQQEMIGGTIIYLSSQVVHLQYIATNDAGKKLHALDLIIHHLIQTYRAEKKYLNFGISPGPDAYGLNTGLIQNKESYGARSLPHDIYELTL</sequence>
<reference evidence="2 3" key="1">
    <citation type="submission" date="2019-09" db="EMBL/GenBank/DDBJ databases">
        <title>Genome sequence and assembly of Adhaeribacter sp.</title>
        <authorList>
            <person name="Chhetri G."/>
        </authorList>
    </citation>
    <scope>NUCLEOTIDE SEQUENCE [LARGE SCALE GENOMIC DNA]</scope>
    <source>
        <strain evidence="2 3">DK36</strain>
    </source>
</reference>
<protein>
    <submittedName>
        <fullName evidence="2">GNAT family N-acetyltransferase</fullName>
    </submittedName>
</protein>
<dbReference type="Gene3D" id="3.40.630.30">
    <property type="match status" value="1"/>
</dbReference>
<dbReference type="InterPro" id="IPR016181">
    <property type="entry name" value="Acyl_CoA_acyltransferase"/>
</dbReference>
<dbReference type="Pfam" id="PF13480">
    <property type="entry name" value="Acetyltransf_6"/>
    <property type="match status" value="1"/>
</dbReference>
<dbReference type="EMBL" id="VWSF01000034">
    <property type="protein sequence ID" value="KAA5539259.1"/>
    <property type="molecule type" value="Genomic_DNA"/>
</dbReference>
<evidence type="ECO:0000313" key="2">
    <source>
        <dbReference type="EMBL" id="KAA5539259.1"/>
    </source>
</evidence>
<proteinExistence type="predicted"/>
<organism evidence="2 3">
    <name type="scientific">Adhaeribacter rhizoryzae</name>
    <dbReference type="NCBI Taxonomy" id="2607907"/>
    <lineage>
        <taxon>Bacteria</taxon>
        <taxon>Pseudomonadati</taxon>
        <taxon>Bacteroidota</taxon>
        <taxon>Cytophagia</taxon>
        <taxon>Cytophagales</taxon>
        <taxon>Hymenobacteraceae</taxon>
        <taxon>Adhaeribacter</taxon>
    </lineage>
</organism>